<gene>
    <name evidence="2" type="ORF">CQW49_21500</name>
</gene>
<dbReference type="Pfam" id="PF00378">
    <property type="entry name" value="ECH_1"/>
    <property type="match status" value="1"/>
</dbReference>
<protein>
    <submittedName>
        <fullName evidence="2">Enoyl-CoA hydratase/isomerase family protein</fullName>
    </submittedName>
</protein>
<dbReference type="InterPro" id="IPR001753">
    <property type="entry name" value="Enoyl-CoA_hydra/iso"/>
</dbReference>
<dbReference type="KEGG" id="mtw:CQW49_21500"/>
<dbReference type="Proteomes" id="UP000230709">
    <property type="component" value="Plasmid pOB3b1"/>
</dbReference>
<dbReference type="RefSeq" id="WP_003614670.1">
    <property type="nucleotide sequence ID" value="NZ_ADVE02000002.1"/>
</dbReference>
<dbReference type="CDD" id="cd06558">
    <property type="entry name" value="crotonase-like"/>
    <property type="match status" value="1"/>
</dbReference>
<dbReference type="EMBL" id="CP023738">
    <property type="protein sequence ID" value="ATQ70578.1"/>
    <property type="molecule type" value="Genomic_DNA"/>
</dbReference>
<keyword evidence="2" id="KW-0413">Isomerase</keyword>
<keyword evidence="3" id="KW-1185">Reference proteome</keyword>
<sequence>MSGFETLRVTRREPALEVALNRPARANALTREMIAELHRALDAAEADPAIRVVFLSGEGAAFCAGMDFVEAASCGGDEASLKQTVDSFYSLLERFTACSVLICASITGRVTAGGVGLIAAADHAVAAPGATFQLSEVAFGLLPATIAPFIIRRCGLHPTYRLALGAERIDAARALSLGLVDEIAEAPTEALRRFLIRAARVDPDCVSALKGLFRELWIVNEETRRVTAEAISRQILRPQTQEAIRGFLGQSSPPWKK</sequence>
<keyword evidence="2" id="KW-0614">Plasmid</keyword>
<geneLocation type="plasmid" evidence="3">
    <name>pob3b1</name>
</geneLocation>
<reference evidence="3" key="1">
    <citation type="submission" date="2017-10" db="EMBL/GenBank/DDBJ databases">
        <title>Completed PacBio SMRT sequence of Methylosinus trichosporium OB3b reveals presence of a third large plasmid.</title>
        <authorList>
            <person name="Charles T.C."/>
            <person name="Lynch M.D.J."/>
            <person name="Heil J.R."/>
            <person name="Cheng J."/>
        </authorList>
    </citation>
    <scope>NUCLEOTIDE SEQUENCE [LARGE SCALE GENOMIC DNA]</scope>
    <source>
        <strain evidence="3">OB3b</strain>
        <plasmid evidence="3">pob3b1</plasmid>
    </source>
</reference>
<dbReference type="SUPFAM" id="SSF52096">
    <property type="entry name" value="ClpP/crotonase"/>
    <property type="match status" value="1"/>
</dbReference>
<evidence type="ECO:0000313" key="3">
    <source>
        <dbReference type="Proteomes" id="UP000230709"/>
    </source>
</evidence>
<dbReference type="AlphaFoldDB" id="A0A2D2D6F6"/>
<dbReference type="GO" id="GO:0016853">
    <property type="term" value="F:isomerase activity"/>
    <property type="evidence" value="ECO:0007669"/>
    <property type="project" value="UniProtKB-KW"/>
</dbReference>
<dbReference type="PANTHER" id="PTHR42964">
    <property type="entry name" value="ENOYL-COA HYDRATASE"/>
    <property type="match status" value="1"/>
</dbReference>
<organism evidence="2 3">
    <name type="scientific">Methylosinus trichosporium (strain ATCC 35070 / NCIMB 11131 / UNIQEM 75 / OB3b)</name>
    <dbReference type="NCBI Taxonomy" id="595536"/>
    <lineage>
        <taxon>Bacteria</taxon>
        <taxon>Pseudomonadati</taxon>
        <taxon>Pseudomonadota</taxon>
        <taxon>Alphaproteobacteria</taxon>
        <taxon>Hyphomicrobiales</taxon>
        <taxon>Methylocystaceae</taxon>
        <taxon>Methylosinus</taxon>
    </lineage>
</organism>
<dbReference type="Gene3D" id="3.90.226.10">
    <property type="entry name" value="2-enoyl-CoA Hydratase, Chain A, domain 1"/>
    <property type="match status" value="1"/>
</dbReference>
<comment type="similarity">
    <text evidence="1">Belongs to the enoyl-CoA hydratase/isomerase family.</text>
</comment>
<accession>A0A2D2D6F6</accession>
<evidence type="ECO:0000313" key="2">
    <source>
        <dbReference type="EMBL" id="ATQ70578.1"/>
    </source>
</evidence>
<proteinExistence type="inferred from homology"/>
<dbReference type="STRING" id="595536.GCA_000178815_00209"/>
<dbReference type="InterPro" id="IPR029045">
    <property type="entry name" value="ClpP/crotonase-like_dom_sf"/>
</dbReference>
<dbReference type="InterPro" id="IPR051683">
    <property type="entry name" value="Enoyl-CoA_Hydratase/Isomerase"/>
</dbReference>
<dbReference type="PANTHER" id="PTHR42964:SF1">
    <property type="entry name" value="POLYKETIDE BIOSYNTHESIS ENOYL-COA HYDRATASE PKSH-RELATED"/>
    <property type="match status" value="1"/>
</dbReference>
<evidence type="ECO:0000256" key="1">
    <source>
        <dbReference type="ARBA" id="ARBA00005254"/>
    </source>
</evidence>
<name>A0A2D2D6F6_METT3</name>